<feature type="transmembrane region" description="Helical" evidence="1">
    <location>
        <begin position="67"/>
        <end position="91"/>
    </location>
</feature>
<evidence type="ECO:0000313" key="2">
    <source>
        <dbReference type="EMBL" id="KAJ0223838.1"/>
    </source>
</evidence>
<keyword evidence="1" id="KW-0472">Membrane</keyword>
<organism evidence="2 3">
    <name type="scientific">Lactuca sativa</name>
    <name type="common">Garden lettuce</name>
    <dbReference type="NCBI Taxonomy" id="4236"/>
    <lineage>
        <taxon>Eukaryota</taxon>
        <taxon>Viridiplantae</taxon>
        <taxon>Streptophyta</taxon>
        <taxon>Embryophyta</taxon>
        <taxon>Tracheophyta</taxon>
        <taxon>Spermatophyta</taxon>
        <taxon>Magnoliopsida</taxon>
        <taxon>eudicotyledons</taxon>
        <taxon>Gunneridae</taxon>
        <taxon>Pentapetalae</taxon>
        <taxon>asterids</taxon>
        <taxon>campanulids</taxon>
        <taxon>Asterales</taxon>
        <taxon>Asteraceae</taxon>
        <taxon>Cichorioideae</taxon>
        <taxon>Cichorieae</taxon>
        <taxon>Lactucinae</taxon>
        <taxon>Lactuca</taxon>
    </lineage>
</organism>
<reference evidence="2 3" key="1">
    <citation type="journal article" date="2017" name="Nat. Commun.">
        <title>Genome assembly with in vitro proximity ligation data and whole-genome triplication in lettuce.</title>
        <authorList>
            <person name="Reyes-Chin-Wo S."/>
            <person name="Wang Z."/>
            <person name="Yang X."/>
            <person name="Kozik A."/>
            <person name="Arikit S."/>
            <person name="Song C."/>
            <person name="Xia L."/>
            <person name="Froenicke L."/>
            <person name="Lavelle D.O."/>
            <person name="Truco M.J."/>
            <person name="Xia R."/>
            <person name="Zhu S."/>
            <person name="Xu C."/>
            <person name="Xu H."/>
            <person name="Xu X."/>
            <person name="Cox K."/>
            <person name="Korf I."/>
            <person name="Meyers B.C."/>
            <person name="Michelmore R.W."/>
        </authorList>
    </citation>
    <scope>NUCLEOTIDE SEQUENCE [LARGE SCALE GENOMIC DNA]</scope>
    <source>
        <strain evidence="3">cv. Salinas</strain>
        <tissue evidence="2">Seedlings</tissue>
    </source>
</reference>
<dbReference type="AlphaFoldDB" id="A0A9R1WKM6"/>
<protein>
    <submittedName>
        <fullName evidence="2">Uncharacterized protein</fullName>
    </submittedName>
</protein>
<dbReference type="Proteomes" id="UP000235145">
    <property type="component" value="Unassembled WGS sequence"/>
</dbReference>
<evidence type="ECO:0000256" key="1">
    <source>
        <dbReference type="SAM" id="Phobius"/>
    </source>
</evidence>
<sequence>MISYCLVCVLDENTTISLICNEKKLTKGLSPVPQKIPNFSGEEDGYHGRFEDKEVKLFVESFQSDPWYFFLTCDRFLSIILATMVFLCIYWHGLLP</sequence>
<keyword evidence="3" id="KW-1185">Reference proteome</keyword>
<gene>
    <name evidence="2" type="ORF">LSAT_V11C200060780</name>
</gene>
<keyword evidence="1" id="KW-1133">Transmembrane helix</keyword>
<keyword evidence="1" id="KW-0812">Transmembrane</keyword>
<proteinExistence type="predicted"/>
<evidence type="ECO:0000313" key="3">
    <source>
        <dbReference type="Proteomes" id="UP000235145"/>
    </source>
</evidence>
<comment type="caution">
    <text evidence="2">The sequence shown here is derived from an EMBL/GenBank/DDBJ whole genome shotgun (WGS) entry which is preliminary data.</text>
</comment>
<name>A0A9R1WKM6_LACSA</name>
<accession>A0A9R1WKM6</accession>
<dbReference type="EMBL" id="NBSK02000002">
    <property type="protein sequence ID" value="KAJ0223838.1"/>
    <property type="molecule type" value="Genomic_DNA"/>
</dbReference>